<reference evidence="2" key="1">
    <citation type="submission" date="2021-02" db="EMBL/GenBank/DDBJ databases">
        <authorList>
            <person name="Vanwijnsberghe S."/>
        </authorList>
    </citation>
    <scope>NUCLEOTIDE SEQUENCE</scope>
    <source>
        <strain evidence="2">R-70211</strain>
    </source>
</reference>
<protein>
    <recommendedName>
        <fullName evidence="4">Peptide-binding protein</fullName>
    </recommendedName>
</protein>
<keyword evidence="3" id="KW-1185">Reference proteome</keyword>
<organism evidence="2 3">
    <name type="scientific">Paraburkholderia domus</name>
    <dbReference type="NCBI Taxonomy" id="2793075"/>
    <lineage>
        <taxon>Bacteria</taxon>
        <taxon>Pseudomonadati</taxon>
        <taxon>Pseudomonadota</taxon>
        <taxon>Betaproteobacteria</taxon>
        <taxon>Burkholderiales</taxon>
        <taxon>Burkholderiaceae</taxon>
        <taxon>Paraburkholderia</taxon>
    </lineage>
</organism>
<name>A0A9N8MJM7_9BURK</name>
<dbReference type="EMBL" id="CAJNAS010000001">
    <property type="protein sequence ID" value="CAE6861390.1"/>
    <property type="molecule type" value="Genomic_DNA"/>
</dbReference>
<proteinExistence type="predicted"/>
<accession>A0A9N8MJM7</accession>
<feature type="compositionally biased region" description="Basic and acidic residues" evidence="1">
    <location>
        <begin position="186"/>
        <end position="196"/>
    </location>
</feature>
<sequence length="217" mass="23116">MPRAATDTQRSCRSQNKSIAARTVGFRQVFGHVSHLVDGLSRTKHWALGAVITVLCSFAYAKVPNMPHGGGDGYSHSAVSHAMRGDAHNGGHYYGAANVRPARNNVADSHARLPHGGPNFAAGNYVNGFGGYNPGMHRVAGPGAYPGDARGGMQYAGAITPVSTESRSVPRPPPNAPVRSGSIRADVARYNEERGSSRAMQRQSDDPRQQEGLPYRN</sequence>
<evidence type="ECO:0000256" key="1">
    <source>
        <dbReference type="SAM" id="MobiDB-lite"/>
    </source>
</evidence>
<evidence type="ECO:0000313" key="3">
    <source>
        <dbReference type="Proteomes" id="UP000675121"/>
    </source>
</evidence>
<dbReference type="AlphaFoldDB" id="A0A9N8MJM7"/>
<feature type="region of interest" description="Disordered" evidence="1">
    <location>
        <begin position="162"/>
        <end position="217"/>
    </location>
</feature>
<dbReference type="Proteomes" id="UP000675121">
    <property type="component" value="Unassembled WGS sequence"/>
</dbReference>
<gene>
    <name evidence="2" type="ORF">R70211_00491</name>
</gene>
<evidence type="ECO:0000313" key="2">
    <source>
        <dbReference type="EMBL" id="CAE6861390.1"/>
    </source>
</evidence>
<comment type="caution">
    <text evidence="2">The sequence shown here is derived from an EMBL/GenBank/DDBJ whole genome shotgun (WGS) entry which is preliminary data.</text>
</comment>
<evidence type="ECO:0008006" key="4">
    <source>
        <dbReference type="Google" id="ProtNLM"/>
    </source>
</evidence>